<dbReference type="InterPro" id="IPR005836">
    <property type="entry name" value="ADP_Glu_pyroP_CS"/>
</dbReference>
<evidence type="ECO:0000259" key="1">
    <source>
        <dbReference type="PROSITE" id="PS50824"/>
    </source>
</evidence>
<dbReference type="GO" id="GO:0005978">
    <property type="term" value="P:glycogen biosynthetic process"/>
    <property type="evidence" value="ECO:0007669"/>
    <property type="project" value="InterPro"/>
</dbReference>
<dbReference type="Ensembl" id="ENSACIT00000002503.1">
    <property type="protein sequence ID" value="ENSACIP00000002413.1"/>
    <property type="gene ID" value="ENSACIG00000001972.1"/>
</dbReference>
<evidence type="ECO:0000313" key="3">
    <source>
        <dbReference type="Proteomes" id="UP000261340"/>
    </source>
</evidence>
<reference evidence="2" key="2">
    <citation type="submission" date="2025-09" db="UniProtKB">
        <authorList>
            <consortium name="Ensembl"/>
        </authorList>
    </citation>
    <scope>IDENTIFICATION</scope>
</reference>
<sequence length="91" mass="10665">LTIQSDREKLLGMLDDLRQNELENFKWFLGSSDAVMGLPCIPKSRLEKVTKCDLVDLMLQTYTEKSVEVTKNIFKKINRNDLESLLLLKYW</sequence>
<dbReference type="PROSITE" id="PS50824">
    <property type="entry name" value="DAPIN"/>
    <property type="match status" value="1"/>
</dbReference>
<feature type="domain" description="Pyrin" evidence="1">
    <location>
        <begin position="1"/>
        <end position="86"/>
    </location>
</feature>
<dbReference type="Proteomes" id="UP000261340">
    <property type="component" value="Unplaced"/>
</dbReference>
<evidence type="ECO:0000313" key="2">
    <source>
        <dbReference type="Ensembl" id="ENSACIP00000002413.1"/>
    </source>
</evidence>
<proteinExistence type="predicted"/>
<accession>A0A3Q0QWH5</accession>
<dbReference type="STRING" id="61819.ENSACIP00000002413"/>
<dbReference type="InterPro" id="IPR011029">
    <property type="entry name" value="DEATH-like_dom_sf"/>
</dbReference>
<dbReference type="AlphaFoldDB" id="A0A3Q0QWH5"/>
<dbReference type="SMART" id="SM01289">
    <property type="entry name" value="PYRIN"/>
    <property type="match status" value="1"/>
</dbReference>
<dbReference type="OMA" id="SERDENW"/>
<organism evidence="2 3">
    <name type="scientific">Amphilophus citrinellus</name>
    <name type="common">Midas cichlid</name>
    <name type="synonym">Cichlasoma citrinellum</name>
    <dbReference type="NCBI Taxonomy" id="61819"/>
    <lineage>
        <taxon>Eukaryota</taxon>
        <taxon>Metazoa</taxon>
        <taxon>Chordata</taxon>
        <taxon>Craniata</taxon>
        <taxon>Vertebrata</taxon>
        <taxon>Euteleostomi</taxon>
        <taxon>Actinopterygii</taxon>
        <taxon>Neopterygii</taxon>
        <taxon>Teleostei</taxon>
        <taxon>Neoteleostei</taxon>
        <taxon>Acanthomorphata</taxon>
        <taxon>Ovalentaria</taxon>
        <taxon>Cichlomorphae</taxon>
        <taxon>Cichliformes</taxon>
        <taxon>Cichlidae</taxon>
        <taxon>New World cichlids</taxon>
        <taxon>Cichlasomatinae</taxon>
        <taxon>Heroini</taxon>
        <taxon>Amphilophus</taxon>
    </lineage>
</organism>
<dbReference type="Pfam" id="PF02758">
    <property type="entry name" value="PYRIN"/>
    <property type="match status" value="1"/>
</dbReference>
<dbReference type="GO" id="GO:0008878">
    <property type="term" value="F:glucose-1-phosphate adenylyltransferase activity"/>
    <property type="evidence" value="ECO:0007669"/>
    <property type="project" value="InterPro"/>
</dbReference>
<dbReference type="Gene3D" id="1.10.533.10">
    <property type="entry name" value="Death Domain, Fas"/>
    <property type="match status" value="1"/>
</dbReference>
<protein>
    <recommendedName>
        <fullName evidence="1">Pyrin domain-containing protein</fullName>
    </recommendedName>
</protein>
<name>A0A3Q0QWH5_AMPCI</name>
<dbReference type="SUPFAM" id="SSF47986">
    <property type="entry name" value="DEATH domain"/>
    <property type="match status" value="1"/>
</dbReference>
<keyword evidence="3" id="KW-1185">Reference proteome</keyword>
<dbReference type="PROSITE" id="PS00809">
    <property type="entry name" value="ADP_GLC_PYROPHOSPH_2"/>
    <property type="match status" value="1"/>
</dbReference>
<dbReference type="InterPro" id="IPR004020">
    <property type="entry name" value="DAPIN"/>
</dbReference>
<dbReference type="GeneTree" id="ENSGT00940000177379"/>
<reference evidence="2" key="1">
    <citation type="submission" date="2025-08" db="UniProtKB">
        <authorList>
            <consortium name="Ensembl"/>
        </authorList>
    </citation>
    <scope>IDENTIFICATION</scope>
</reference>